<gene>
    <name evidence="2" type="ORF">CR492_15730</name>
</gene>
<evidence type="ECO:0000259" key="1">
    <source>
        <dbReference type="Pfam" id="PF09413"/>
    </source>
</evidence>
<comment type="caution">
    <text evidence="2">The sequence shown here is derived from an EMBL/GenBank/DDBJ whole genome shotgun (WGS) entry which is preliminary data.</text>
</comment>
<reference evidence="2 3" key="1">
    <citation type="submission" date="2017-10" db="EMBL/GenBank/DDBJ databases">
        <title>Genome announcement of Methylocella silvestris TVC from permafrost.</title>
        <authorList>
            <person name="Wang J."/>
            <person name="Geng K."/>
            <person name="Ul-Haque F."/>
            <person name="Crombie A.T."/>
            <person name="Street L.E."/>
            <person name="Wookey P.A."/>
            <person name="Murrell J.C."/>
            <person name="Pratscher J."/>
        </authorList>
    </citation>
    <scope>NUCLEOTIDE SEQUENCE [LARGE SCALE GENOMIC DNA]</scope>
    <source>
        <strain evidence="2 3">TVC</strain>
    </source>
</reference>
<name>A0A2J7TDV8_METSI</name>
<feature type="domain" description="DUF2007" evidence="1">
    <location>
        <begin position="1"/>
        <end position="66"/>
    </location>
</feature>
<dbReference type="InterPro" id="IPR018551">
    <property type="entry name" value="DUF2007"/>
</dbReference>
<dbReference type="SUPFAM" id="SSF54913">
    <property type="entry name" value="GlnB-like"/>
    <property type="match status" value="1"/>
</dbReference>
<dbReference type="Pfam" id="PF09413">
    <property type="entry name" value="DUF2007"/>
    <property type="match status" value="1"/>
</dbReference>
<dbReference type="InterPro" id="IPR011322">
    <property type="entry name" value="N-reg_PII-like_a/b"/>
</dbReference>
<dbReference type="OrthoDB" id="5297170at2"/>
<dbReference type="EMBL" id="PDZR01000021">
    <property type="protein sequence ID" value="PNG24951.1"/>
    <property type="molecule type" value="Genomic_DNA"/>
</dbReference>
<dbReference type="AlphaFoldDB" id="A0A2J7TDV8"/>
<organism evidence="2 3">
    <name type="scientific">Methylocella silvestris</name>
    <dbReference type="NCBI Taxonomy" id="199596"/>
    <lineage>
        <taxon>Bacteria</taxon>
        <taxon>Pseudomonadati</taxon>
        <taxon>Pseudomonadota</taxon>
        <taxon>Alphaproteobacteria</taxon>
        <taxon>Hyphomicrobiales</taxon>
        <taxon>Beijerinckiaceae</taxon>
        <taxon>Methylocella</taxon>
    </lineage>
</organism>
<sequence length="74" mass="8013">MLELLRTNDIVLISRVEALLLDLGIGVFVADEHMSALEGSLGFLPRRILVIDEDIEAARAALAEAGLAEELKRG</sequence>
<dbReference type="Gene3D" id="3.30.70.790">
    <property type="entry name" value="UreE, C-terminal domain"/>
    <property type="match status" value="1"/>
</dbReference>
<dbReference type="Proteomes" id="UP000236286">
    <property type="component" value="Unassembled WGS sequence"/>
</dbReference>
<evidence type="ECO:0000313" key="3">
    <source>
        <dbReference type="Proteomes" id="UP000236286"/>
    </source>
</evidence>
<protein>
    <recommendedName>
        <fullName evidence="1">DUF2007 domain-containing protein</fullName>
    </recommendedName>
</protein>
<accession>A0A2J7TDV8</accession>
<dbReference type="RefSeq" id="WP_102844685.1">
    <property type="nucleotide sequence ID" value="NZ_PDZR01000021.1"/>
</dbReference>
<proteinExistence type="predicted"/>
<evidence type="ECO:0000313" key="2">
    <source>
        <dbReference type="EMBL" id="PNG24951.1"/>
    </source>
</evidence>